<sequence length="253" mass="28180">MADISKRVWIRWDDGQPFENTSTLVLTVPSQTFVDVRVFKSHEAPPQTSEPSTAASGLEWAFSGVAKTEYRDGVCHKTWTHHIDSHTAYGAEPPVDEGDMFPEPDGVLCRETGRMANPETGEMSDYEEMWETVEAKTTGQDRDKFCLVATVGGPAATAHMARGAMIRIGQYIQCLLIIDDEVNVERWIYTGEDATDAIDGSTVGSEGWIRVVKLGPRVLPCPWFFRATARSVGATFEDKTQPWTWTLAEKSSW</sequence>
<dbReference type="STRING" id="34475.A0A4Y9YAJ2"/>
<proteinExistence type="inferred from homology"/>
<dbReference type="EMBL" id="SEKV01000322">
    <property type="protein sequence ID" value="TFY59060.1"/>
    <property type="molecule type" value="Genomic_DNA"/>
</dbReference>
<reference evidence="7 8" key="1">
    <citation type="submission" date="2019-01" db="EMBL/GenBank/DDBJ databases">
        <title>Genome sequencing of the rare red list fungi Fomitopsis rosea.</title>
        <authorList>
            <person name="Buettner E."/>
            <person name="Kellner H."/>
        </authorList>
    </citation>
    <scope>NUCLEOTIDE SEQUENCE [LARGE SCALE GENOMIC DNA]</scope>
    <source>
        <strain evidence="7 8">DSM 105464</strain>
    </source>
</reference>
<dbReference type="InterPro" id="IPR038744">
    <property type="entry name" value="Hri1_N"/>
</dbReference>
<evidence type="ECO:0000256" key="4">
    <source>
        <dbReference type="ARBA" id="ARBA00017063"/>
    </source>
</evidence>
<dbReference type="CDD" id="cd11692">
    <property type="entry name" value="HRI1_N_like"/>
    <property type="match status" value="1"/>
</dbReference>
<evidence type="ECO:0000256" key="3">
    <source>
        <dbReference type="ARBA" id="ARBA00005229"/>
    </source>
</evidence>
<dbReference type="GO" id="GO:0005737">
    <property type="term" value="C:cytoplasm"/>
    <property type="evidence" value="ECO:0007669"/>
    <property type="project" value="UniProtKB-SubCell"/>
</dbReference>
<evidence type="ECO:0000313" key="8">
    <source>
        <dbReference type="Proteomes" id="UP000298390"/>
    </source>
</evidence>
<dbReference type="Proteomes" id="UP000298390">
    <property type="component" value="Unassembled WGS sequence"/>
</dbReference>
<evidence type="ECO:0000313" key="7">
    <source>
        <dbReference type="EMBL" id="TFY59060.1"/>
    </source>
</evidence>
<name>A0A4Y9YAJ2_9APHY</name>
<comment type="caution">
    <text evidence="7">The sequence shown here is derived from an EMBL/GenBank/DDBJ whole genome shotgun (WGS) entry which is preliminary data.</text>
</comment>
<dbReference type="AlphaFoldDB" id="A0A4Y9YAJ2"/>
<evidence type="ECO:0000256" key="6">
    <source>
        <dbReference type="ARBA" id="ARBA00023242"/>
    </source>
</evidence>
<protein>
    <recommendedName>
        <fullName evidence="4">Protein HRI1</fullName>
    </recommendedName>
</protein>
<comment type="subcellular location">
    <subcellularLocation>
        <location evidence="2">Cytoplasm</location>
    </subcellularLocation>
    <subcellularLocation>
        <location evidence="1">Nucleus</location>
    </subcellularLocation>
</comment>
<dbReference type="CDD" id="cd11693">
    <property type="entry name" value="HRI1_C_like"/>
    <property type="match status" value="1"/>
</dbReference>
<organism evidence="7 8">
    <name type="scientific">Rhodofomes roseus</name>
    <dbReference type="NCBI Taxonomy" id="34475"/>
    <lineage>
        <taxon>Eukaryota</taxon>
        <taxon>Fungi</taxon>
        <taxon>Dikarya</taxon>
        <taxon>Basidiomycota</taxon>
        <taxon>Agaricomycotina</taxon>
        <taxon>Agaricomycetes</taxon>
        <taxon>Polyporales</taxon>
        <taxon>Rhodofomes</taxon>
    </lineage>
</organism>
<dbReference type="InterPro" id="IPR031818">
    <property type="entry name" value="Hri1"/>
</dbReference>
<keyword evidence="5" id="KW-0963">Cytoplasm</keyword>
<dbReference type="Pfam" id="PF16815">
    <property type="entry name" value="HRI1"/>
    <property type="match status" value="1"/>
</dbReference>
<keyword evidence="6" id="KW-0539">Nucleus</keyword>
<gene>
    <name evidence="7" type="ORF">EVJ58_g6019</name>
</gene>
<dbReference type="Gene3D" id="2.40.128.320">
    <property type="entry name" value="Protein HRI1, N-terminal domain"/>
    <property type="match status" value="1"/>
</dbReference>
<evidence type="ECO:0000256" key="5">
    <source>
        <dbReference type="ARBA" id="ARBA00022490"/>
    </source>
</evidence>
<evidence type="ECO:0000256" key="2">
    <source>
        <dbReference type="ARBA" id="ARBA00004496"/>
    </source>
</evidence>
<dbReference type="InterPro" id="IPR043047">
    <property type="entry name" value="Hri1_N_sf"/>
</dbReference>
<comment type="similarity">
    <text evidence="3">Belongs to the HRI1 family.</text>
</comment>
<accession>A0A4Y9YAJ2</accession>
<evidence type="ECO:0000256" key="1">
    <source>
        <dbReference type="ARBA" id="ARBA00004123"/>
    </source>
</evidence>
<dbReference type="GO" id="GO:0005634">
    <property type="term" value="C:nucleus"/>
    <property type="evidence" value="ECO:0007669"/>
    <property type="project" value="UniProtKB-SubCell"/>
</dbReference>